<sequence>MDENEKAKPYFETQRELLQKIRDNEGHNTYGTEWGFLQHLLRVLVGQFAPKYHGQFAPKQWVSLRRNGVVSFVIATT</sequence>
<name>A0A4Y8SGV5_9SPHI</name>
<evidence type="ECO:0000313" key="1">
    <source>
        <dbReference type="EMBL" id="TFF37656.1"/>
    </source>
</evidence>
<dbReference type="AlphaFoldDB" id="A0A4Y8SGV5"/>
<organism evidence="1 2">
    <name type="scientific">Mucilaginibacter psychrotolerans</name>
    <dbReference type="NCBI Taxonomy" id="1524096"/>
    <lineage>
        <taxon>Bacteria</taxon>
        <taxon>Pseudomonadati</taxon>
        <taxon>Bacteroidota</taxon>
        <taxon>Sphingobacteriia</taxon>
        <taxon>Sphingobacteriales</taxon>
        <taxon>Sphingobacteriaceae</taxon>
        <taxon>Mucilaginibacter</taxon>
    </lineage>
</organism>
<dbReference type="OrthoDB" id="8421916at2"/>
<accession>A0A4Y8SGV5</accession>
<dbReference type="RefSeq" id="WP_133230778.1">
    <property type="nucleotide sequence ID" value="NZ_SOZE01000009.1"/>
</dbReference>
<evidence type="ECO:0000313" key="2">
    <source>
        <dbReference type="Proteomes" id="UP000297540"/>
    </source>
</evidence>
<reference evidence="1 2" key="1">
    <citation type="journal article" date="2017" name="Int. J. Syst. Evol. Microbiol.">
        <title>Mucilaginibacterpsychrotolerans sp. nov., isolated from peatlands.</title>
        <authorList>
            <person name="Deng Y."/>
            <person name="Shen L."/>
            <person name="Xu B."/>
            <person name="Liu Y."/>
            <person name="Gu Z."/>
            <person name="Liu H."/>
            <person name="Zhou Y."/>
        </authorList>
    </citation>
    <scope>NUCLEOTIDE SEQUENCE [LARGE SCALE GENOMIC DNA]</scope>
    <source>
        <strain evidence="1 2">NH7-4</strain>
    </source>
</reference>
<keyword evidence="2" id="KW-1185">Reference proteome</keyword>
<proteinExistence type="predicted"/>
<comment type="caution">
    <text evidence="1">The sequence shown here is derived from an EMBL/GenBank/DDBJ whole genome shotgun (WGS) entry which is preliminary data.</text>
</comment>
<gene>
    <name evidence="1" type="ORF">E2R66_10830</name>
</gene>
<protein>
    <submittedName>
        <fullName evidence="1">Uncharacterized protein</fullName>
    </submittedName>
</protein>
<dbReference type="Proteomes" id="UP000297540">
    <property type="component" value="Unassembled WGS sequence"/>
</dbReference>
<dbReference type="EMBL" id="SOZE01000009">
    <property type="protein sequence ID" value="TFF37656.1"/>
    <property type="molecule type" value="Genomic_DNA"/>
</dbReference>